<dbReference type="RefSeq" id="WP_207682990.1">
    <property type="nucleotide sequence ID" value="NZ_CP061800.1"/>
</dbReference>
<comment type="catalytic activity">
    <reaction evidence="1">
        <text>L-glutamyl-[protein] + S-adenosyl-L-methionine = [protein]-L-glutamate 5-O-methyl ester + S-adenosyl-L-homocysteine</text>
        <dbReference type="Rhea" id="RHEA:24452"/>
        <dbReference type="Rhea" id="RHEA-COMP:10208"/>
        <dbReference type="Rhea" id="RHEA-COMP:10311"/>
        <dbReference type="ChEBI" id="CHEBI:29973"/>
        <dbReference type="ChEBI" id="CHEBI:57856"/>
        <dbReference type="ChEBI" id="CHEBI:59789"/>
        <dbReference type="ChEBI" id="CHEBI:82795"/>
        <dbReference type="EC" id="2.1.1.80"/>
    </reaction>
</comment>
<dbReference type="PANTHER" id="PTHR24422:SF10">
    <property type="entry name" value="CHEMOTAXIS PROTEIN METHYLTRANSFERASE 2"/>
    <property type="match status" value="1"/>
</dbReference>
<keyword evidence="4" id="KW-0808">Transferase</keyword>
<dbReference type="GO" id="GO:0008983">
    <property type="term" value="F:protein-glutamate O-methyltransferase activity"/>
    <property type="evidence" value="ECO:0007669"/>
    <property type="project" value="UniProtKB-EC"/>
</dbReference>
<proteinExistence type="predicted"/>
<evidence type="ECO:0000256" key="1">
    <source>
        <dbReference type="ARBA" id="ARBA00001541"/>
    </source>
</evidence>
<sequence>MANITANEFESLSDLIYHKTGIRFEPKKLYFVSKRIQKRMEALGTETASEYIRILRFADPVNHEFQRLTDLLTINETYFFRDFPQLQAFGEHCLLDYSEEKAARGDRSLRIWSAGCSTGEEPYTLGIIILEMLDHPSAWDINITAGDIDLGALKKAKKGVYDDRSLRDVPPSYLQRHFQKRQNGLYSISPKVRNMVRFEHINLSDKKEIRKKMGFDFIFCRNLLIYFDDISRKHLVDQFYVALKPGGYIFLGSSESVGRISTAFKIRRAGGYIVYYK</sequence>
<name>A0A975GNR3_9BACT</name>
<reference evidence="7" key="1">
    <citation type="journal article" date="2021" name="Microb. Physiol.">
        <title>Proteogenomic Insights into the Physiology of Marine, Sulfate-Reducing, Filamentous Desulfonema limicola and Desulfonema magnum.</title>
        <authorList>
            <person name="Schnaars V."/>
            <person name="Wohlbrand L."/>
            <person name="Scheve S."/>
            <person name="Hinrichs C."/>
            <person name="Reinhardt R."/>
            <person name="Rabus R."/>
        </authorList>
    </citation>
    <scope>NUCLEOTIDE SEQUENCE</scope>
    <source>
        <strain evidence="7">4be13</strain>
    </source>
</reference>
<evidence type="ECO:0000259" key="6">
    <source>
        <dbReference type="PROSITE" id="PS50123"/>
    </source>
</evidence>
<dbReference type="PIRSF" id="PIRSF000410">
    <property type="entry name" value="CheR"/>
    <property type="match status" value="1"/>
</dbReference>
<dbReference type="KEGG" id="dmm:dnm_040890"/>
<organism evidence="7 8">
    <name type="scientific">Desulfonema magnum</name>
    <dbReference type="NCBI Taxonomy" id="45655"/>
    <lineage>
        <taxon>Bacteria</taxon>
        <taxon>Pseudomonadati</taxon>
        <taxon>Thermodesulfobacteriota</taxon>
        <taxon>Desulfobacteria</taxon>
        <taxon>Desulfobacterales</taxon>
        <taxon>Desulfococcaceae</taxon>
        <taxon>Desulfonema</taxon>
    </lineage>
</organism>
<dbReference type="InterPro" id="IPR029063">
    <property type="entry name" value="SAM-dependent_MTases_sf"/>
</dbReference>
<evidence type="ECO:0000256" key="2">
    <source>
        <dbReference type="ARBA" id="ARBA00012534"/>
    </source>
</evidence>
<dbReference type="EC" id="2.1.1.80" evidence="2"/>
<dbReference type="SUPFAM" id="SSF53335">
    <property type="entry name" value="S-adenosyl-L-methionine-dependent methyltransferases"/>
    <property type="match status" value="1"/>
</dbReference>
<accession>A0A975GNR3</accession>
<evidence type="ECO:0000313" key="8">
    <source>
        <dbReference type="Proteomes" id="UP000663722"/>
    </source>
</evidence>
<keyword evidence="3 7" id="KW-0489">Methyltransferase</keyword>
<dbReference type="Pfam" id="PF01739">
    <property type="entry name" value="CheR"/>
    <property type="match status" value="1"/>
</dbReference>
<dbReference type="AlphaFoldDB" id="A0A975GNR3"/>
<dbReference type="InterPro" id="IPR022642">
    <property type="entry name" value="CheR_C"/>
</dbReference>
<evidence type="ECO:0000256" key="3">
    <source>
        <dbReference type="ARBA" id="ARBA00022603"/>
    </source>
</evidence>
<evidence type="ECO:0000256" key="4">
    <source>
        <dbReference type="ARBA" id="ARBA00022679"/>
    </source>
</evidence>
<dbReference type="GO" id="GO:0032259">
    <property type="term" value="P:methylation"/>
    <property type="evidence" value="ECO:0007669"/>
    <property type="project" value="UniProtKB-KW"/>
</dbReference>
<feature type="domain" description="CheR-type methyltransferase" evidence="6">
    <location>
        <begin position="1"/>
        <end position="277"/>
    </location>
</feature>
<dbReference type="PROSITE" id="PS50123">
    <property type="entry name" value="CHER"/>
    <property type="match status" value="1"/>
</dbReference>
<dbReference type="Gene3D" id="1.10.155.10">
    <property type="entry name" value="Chemotaxis receptor methyltransferase CheR, N-terminal domain"/>
    <property type="match status" value="1"/>
</dbReference>
<dbReference type="InterPro" id="IPR036804">
    <property type="entry name" value="CheR_N_sf"/>
</dbReference>
<evidence type="ECO:0000256" key="5">
    <source>
        <dbReference type="ARBA" id="ARBA00022691"/>
    </source>
</evidence>
<dbReference type="PANTHER" id="PTHR24422">
    <property type="entry name" value="CHEMOTAXIS PROTEIN METHYLTRANSFERASE"/>
    <property type="match status" value="1"/>
</dbReference>
<keyword evidence="5" id="KW-0949">S-adenosyl-L-methionine</keyword>
<dbReference type="EMBL" id="CP061800">
    <property type="protein sequence ID" value="QTA88049.1"/>
    <property type="molecule type" value="Genomic_DNA"/>
</dbReference>
<evidence type="ECO:0000313" key="7">
    <source>
        <dbReference type="EMBL" id="QTA88049.1"/>
    </source>
</evidence>
<keyword evidence="8" id="KW-1185">Reference proteome</keyword>
<dbReference type="Pfam" id="PF03705">
    <property type="entry name" value="CheR_N"/>
    <property type="match status" value="1"/>
</dbReference>
<dbReference type="SMART" id="SM00138">
    <property type="entry name" value="MeTrc"/>
    <property type="match status" value="1"/>
</dbReference>
<dbReference type="InterPro" id="IPR000780">
    <property type="entry name" value="CheR_MeTrfase"/>
</dbReference>
<gene>
    <name evidence="7" type="primary">cheR1</name>
    <name evidence="7" type="ORF">dnm_040890</name>
</gene>
<dbReference type="InterPro" id="IPR026024">
    <property type="entry name" value="Chemotaxis_MeTrfase_CheR"/>
</dbReference>
<dbReference type="SUPFAM" id="SSF47757">
    <property type="entry name" value="Chemotaxis receptor methyltransferase CheR, N-terminal domain"/>
    <property type="match status" value="1"/>
</dbReference>
<dbReference type="InterPro" id="IPR050903">
    <property type="entry name" value="Bact_Chemotaxis_MeTrfase"/>
</dbReference>
<dbReference type="Proteomes" id="UP000663722">
    <property type="component" value="Chromosome"/>
</dbReference>
<dbReference type="PRINTS" id="PR00996">
    <property type="entry name" value="CHERMTFRASE"/>
</dbReference>
<dbReference type="Gene3D" id="3.40.50.150">
    <property type="entry name" value="Vaccinia Virus protein VP39"/>
    <property type="match status" value="1"/>
</dbReference>
<dbReference type="InterPro" id="IPR022641">
    <property type="entry name" value="CheR_N"/>
</dbReference>
<dbReference type="CDD" id="cd02440">
    <property type="entry name" value="AdoMet_MTases"/>
    <property type="match status" value="1"/>
</dbReference>
<protein>
    <recommendedName>
        <fullName evidence="2">protein-glutamate O-methyltransferase</fullName>
        <ecNumber evidence="2">2.1.1.80</ecNumber>
    </recommendedName>
</protein>